<evidence type="ECO:0000313" key="3">
    <source>
        <dbReference type="Proteomes" id="UP000076798"/>
    </source>
</evidence>
<evidence type="ECO:0000256" key="1">
    <source>
        <dbReference type="SAM" id="MobiDB-lite"/>
    </source>
</evidence>
<feature type="compositionally biased region" description="Pro residues" evidence="1">
    <location>
        <begin position="92"/>
        <end position="112"/>
    </location>
</feature>
<feature type="region of interest" description="Disordered" evidence="1">
    <location>
        <begin position="78"/>
        <end position="171"/>
    </location>
</feature>
<evidence type="ECO:0000313" key="2">
    <source>
        <dbReference type="EMBL" id="KZT43367.1"/>
    </source>
</evidence>
<organism evidence="2 3">
    <name type="scientific">Sistotremastrum suecicum HHB10207 ss-3</name>
    <dbReference type="NCBI Taxonomy" id="1314776"/>
    <lineage>
        <taxon>Eukaryota</taxon>
        <taxon>Fungi</taxon>
        <taxon>Dikarya</taxon>
        <taxon>Basidiomycota</taxon>
        <taxon>Agaricomycotina</taxon>
        <taxon>Agaricomycetes</taxon>
        <taxon>Sistotremastrales</taxon>
        <taxon>Sistotremastraceae</taxon>
        <taxon>Sistotremastrum</taxon>
    </lineage>
</organism>
<feature type="compositionally biased region" description="Polar residues" evidence="1">
    <location>
        <begin position="162"/>
        <end position="171"/>
    </location>
</feature>
<feature type="compositionally biased region" description="Basic residues" evidence="1">
    <location>
        <begin position="125"/>
        <end position="134"/>
    </location>
</feature>
<dbReference type="STRING" id="1314776.A0A166I3X9"/>
<keyword evidence="3" id="KW-1185">Reference proteome</keyword>
<dbReference type="OrthoDB" id="2507336at2759"/>
<gene>
    <name evidence="2" type="ORF">SISSUDRAFT_978611</name>
</gene>
<dbReference type="Proteomes" id="UP000076798">
    <property type="component" value="Unassembled WGS sequence"/>
</dbReference>
<feature type="compositionally biased region" description="Low complexity" evidence="1">
    <location>
        <begin position="139"/>
        <end position="161"/>
    </location>
</feature>
<proteinExistence type="predicted"/>
<dbReference type="EMBL" id="KV428008">
    <property type="protein sequence ID" value="KZT43367.1"/>
    <property type="molecule type" value="Genomic_DNA"/>
</dbReference>
<sequence length="171" mass="18759">WRTDSLKNHEATLEAVRQTAQEQVPFNVQKYLDEFSRALASEVRMLLDEVGKLREERRTMQFELAYLFEIRSKYEGNGIFNQGWQPTTGPFAPQPQVPPPPPPPPEPEPPRAPAWHPANPPKGSRISKKGGTGKKAKEAAAAAATQAPPAAAPAGPRAQVASWSTWQGMSV</sequence>
<reference evidence="2 3" key="1">
    <citation type="journal article" date="2016" name="Mol. Biol. Evol.">
        <title>Comparative Genomics of Early-Diverging Mushroom-Forming Fungi Provides Insights into the Origins of Lignocellulose Decay Capabilities.</title>
        <authorList>
            <person name="Nagy L.G."/>
            <person name="Riley R."/>
            <person name="Tritt A."/>
            <person name="Adam C."/>
            <person name="Daum C."/>
            <person name="Floudas D."/>
            <person name="Sun H."/>
            <person name="Yadav J.S."/>
            <person name="Pangilinan J."/>
            <person name="Larsson K.H."/>
            <person name="Matsuura K."/>
            <person name="Barry K."/>
            <person name="Labutti K."/>
            <person name="Kuo R."/>
            <person name="Ohm R.A."/>
            <person name="Bhattacharya S.S."/>
            <person name="Shirouzu T."/>
            <person name="Yoshinaga Y."/>
            <person name="Martin F.M."/>
            <person name="Grigoriev I.V."/>
            <person name="Hibbett D.S."/>
        </authorList>
    </citation>
    <scope>NUCLEOTIDE SEQUENCE [LARGE SCALE GENOMIC DNA]</scope>
    <source>
        <strain evidence="2 3">HHB10207 ss-3</strain>
    </source>
</reference>
<feature type="non-terminal residue" evidence="2">
    <location>
        <position position="1"/>
    </location>
</feature>
<protein>
    <submittedName>
        <fullName evidence="2">Uncharacterized protein</fullName>
    </submittedName>
</protein>
<accession>A0A166I3X9</accession>
<feature type="compositionally biased region" description="Polar residues" evidence="1">
    <location>
        <begin position="79"/>
        <end position="88"/>
    </location>
</feature>
<name>A0A166I3X9_9AGAM</name>
<dbReference type="AlphaFoldDB" id="A0A166I3X9"/>